<dbReference type="InParanoid" id="A0A163J7L1"/>
<evidence type="ECO:0000256" key="1">
    <source>
        <dbReference type="SAM" id="Phobius"/>
    </source>
</evidence>
<keyword evidence="1" id="KW-0812">Transmembrane</keyword>
<name>A0A163J7L1_ABSGL</name>
<sequence length="251" mass="27876">MCILSSYVVFLTGIPILAYSDCFRNHLIPSWGYYLGAAKVGLDQHLLATAVATIFIYFTLNAGNDFVYTLQALYASWFGRNVSTCISTTMTATATTTITTTVTQSILPAPSLFALGIAQPRRFRRNLSQRLSCAYQKAALYYPGVSAFITSTLMIWCNTKVFDSSNTAFVIIQALFLAFLPLTFAMPVPIVGDLNCVGYRCALLWTVVYALYSRQVSEMIHFWTHHCDPSHPALLEQVGCILFQATLPRLT</sequence>
<gene>
    <name evidence="2" type="primary">ABSGL_03149.1 scaffold 4229</name>
</gene>
<reference evidence="2" key="1">
    <citation type="submission" date="2016-04" db="EMBL/GenBank/DDBJ databases">
        <authorList>
            <person name="Evans L.H."/>
            <person name="Alamgir A."/>
            <person name="Owens N."/>
            <person name="Weber N.D."/>
            <person name="Virtaneva K."/>
            <person name="Barbian K."/>
            <person name="Babar A."/>
            <person name="Rosenke K."/>
        </authorList>
    </citation>
    <scope>NUCLEOTIDE SEQUENCE [LARGE SCALE GENOMIC DNA]</scope>
    <source>
        <strain evidence="2">CBS 101.48</strain>
    </source>
</reference>
<dbReference type="Proteomes" id="UP000078561">
    <property type="component" value="Unassembled WGS sequence"/>
</dbReference>
<evidence type="ECO:0000313" key="2">
    <source>
        <dbReference type="EMBL" id="SAL97644.1"/>
    </source>
</evidence>
<dbReference type="AlphaFoldDB" id="A0A163J7L1"/>
<keyword evidence="3" id="KW-1185">Reference proteome</keyword>
<feature type="transmembrane region" description="Helical" evidence="1">
    <location>
        <begin position="139"/>
        <end position="157"/>
    </location>
</feature>
<keyword evidence="1" id="KW-0472">Membrane</keyword>
<protein>
    <submittedName>
        <fullName evidence="2">Uncharacterized protein</fullName>
    </submittedName>
</protein>
<dbReference type="OrthoDB" id="2271013at2759"/>
<keyword evidence="1" id="KW-1133">Transmembrane helix</keyword>
<feature type="transmembrane region" description="Helical" evidence="1">
    <location>
        <begin position="169"/>
        <end position="191"/>
    </location>
</feature>
<organism evidence="2">
    <name type="scientific">Absidia glauca</name>
    <name type="common">Pin mould</name>
    <dbReference type="NCBI Taxonomy" id="4829"/>
    <lineage>
        <taxon>Eukaryota</taxon>
        <taxon>Fungi</taxon>
        <taxon>Fungi incertae sedis</taxon>
        <taxon>Mucoromycota</taxon>
        <taxon>Mucoromycotina</taxon>
        <taxon>Mucoromycetes</taxon>
        <taxon>Mucorales</taxon>
        <taxon>Cunninghamellaceae</taxon>
        <taxon>Absidia</taxon>
    </lineage>
</organism>
<proteinExistence type="predicted"/>
<accession>A0A163J7L1</accession>
<evidence type="ECO:0000313" key="3">
    <source>
        <dbReference type="Proteomes" id="UP000078561"/>
    </source>
</evidence>
<dbReference type="EMBL" id="LT551876">
    <property type="protein sequence ID" value="SAL97644.1"/>
    <property type="molecule type" value="Genomic_DNA"/>
</dbReference>